<evidence type="ECO:0000313" key="1">
    <source>
        <dbReference type="EMBL" id="RYT43781.1"/>
    </source>
</evidence>
<reference evidence="1 2" key="1">
    <citation type="journal article" date="2019" name="Science, e1252229">
        <title>Invertible promoters mediate bacterial phase variation, antibiotic resistance, and host adaptation in the gut.</title>
        <authorList>
            <person name="Jiang X."/>
            <person name="Hall A.B."/>
            <person name="Arthur T.D."/>
            <person name="Plichta D.R."/>
            <person name="Covington C.T."/>
            <person name="Poyet M."/>
            <person name="Crothers J."/>
            <person name="Moses P.L."/>
            <person name="Tolonen A.C."/>
            <person name="Vlamakis H."/>
            <person name="Alm E.J."/>
            <person name="Xavier R.J."/>
        </authorList>
    </citation>
    <scope>NUCLEOTIDE SEQUENCE [LARGE SCALE GENOMIC DNA]</scope>
    <source>
        <strain evidence="2">ca_0067</strain>
    </source>
</reference>
<dbReference type="Proteomes" id="UP000292985">
    <property type="component" value="Unassembled WGS sequence"/>
</dbReference>
<organism evidence="1 2">
    <name type="scientific">Citrobacter amalonaticus</name>
    <dbReference type="NCBI Taxonomy" id="35703"/>
    <lineage>
        <taxon>Bacteria</taxon>
        <taxon>Pseudomonadati</taxon>
        <taxon>Pseudomonadota</taxon>
        <taxon>Gammaproteobacteria</taxon>
        <taxon>Enterobacterales</taxon>
        <taxon>Enterobacteriaceae</taxon>
        <taxon>Citrobacter</taxon>
    </lineage>
</organism>
<gene>
    <name evidence="1" type="ORF">EAJ18_11955</name>
</gene>
<comment type="caution">
    <text evidence="1">The sequence shown here is derived from an EMBL/GenBank/DDBJ whole genome shotgun (WGS) entry which is preliminary data.</text>
</comment>
<protein>
    <submittedName>
        <fullName evidence="1">Uncharacterized protein</fullName>
    </submittedName>
</protein>
<dbReference type="EMBL" id="RCYA01000004">
    <property type="protein sequence ID" value="RYT43781.1"/>
    <property type="molecule type" value="Genomic_DNA"/>
</dbReference>
<evidence type="ECO:0000313" key="2">
    <source>
        <dbReference type="Proteomes" id="UP000292985"/>
    </source>
</evidence>
<keyword evidence="2" id="KW-1185">Reference proteome</keyword>
<accession>A0ABY0HXF4</accession>
<proteinExistence type="predicted"/>
<name>A0ABY0HXF4_CITAM</name>
<sequence>MQFGKKSKNGDRVFIRSHAVILADRRGKLKFIIGATDQAQTLTHGKPSSFKETFKNRQVME</sequence>